<feature type="compositionally biased region" description="Polar residues" evidence="5">
    <location>
        <begin position="360"/>
        <end position="375"/>
    </location>
</feature>
<dbReference type="GO" id="GO:0050897">
    <property type="term" value="F:cobalt ion binding"/>
    <property type="evidence" value="ECO:0007669"/>
    <property type="project" value="TreeGrafter"/>
</dbReference>
<dbReference type="PANTHER" id="PTHR46494:SF1">
    <property type="entry name" value="CORA FAMILY METAL ION TRANSPORTER (EUROFUNG)"/>
    <property type="match status" value="1"/>
</dbReference>
<keyword evidence="3 6" id="KW-1133">Transmembrane helix</keyword>
<comment type="caution">
    <text evidence="7">The sequence shown here is derived from an EMBL/GenBank/DDBJ whole genome shotgun (WGS) entry which is preliminary data.</text>
</comment>
<comment type="subcellular location">
    <subcellularLocation>
        <location evidence="1">Cell membrane</location>
        <topology evidence="1">Multi-pass membrane protein</topology>
    </subcellularLocation>
</comment>
<dbReference type="GO" id="GO:0015095">
    <property type="term" value="F:magnesium ion transmembrane transporter activity"/>
    <property type="evidence" value="ECO:0007669"/>
    <property type="project" value="TreeGrafter"/>
</dbReference>
<proteinExistence type="predicted"/>
<reference evidence="7 8" key="1">
    <citation type="submission" date="2020-05" db="EMBL/GenBank/DDBJ databases">
        <title>Identification and distribution of gene clusters putatively required for synthesis of sphingolipid metabolism inhibitors in phylogenetically diverse species of the filamentous fungus Fusarium.</title>
        <authorList>
            <person name="Kim H.-S."/>
            <person name="Busman M."/>
            <person name="Brown D.W."/>
            <person name="Divon H."/>
            <person name="Uhlig S."/>
            <person name="Proctor R.H."/>
        </authorList>
    </citation>
    <scope>NUCLEOTIDE SEQUENCE [LARGE SCALE GENOMIC DNA]</scope>
    <source>
        <strain evidence="7 8">NRRL 66333</strain>
    </source>
</reference>
<evidence type="ECO:0000256" key="4">
    <source>
        <dbReference type="ARBA" id="ARBA00023136"/>
    </source>
</evidence>
<dbReference type="GO" id="GO:0015087">
    <property type="term" value="F:cobalt ion transmembrane transporter activity"/>
    <property type="evidence" value="ECO:0007669"/>
    <property type="project" value="TreeGrafter"/>
</dbReference>
<dbReference type="RefSeq" id="XP_036530564.1">
    <property type="nucleotide sequence ID" value="XM_036678920.1"/>
</dbReference>
<dbReference type="InterPro" id="IPR002523">
    <property type="entry name" value="MgTranspt_CorA/ZnTranspt_ZntB"/>
</dbReference>
<dbReference type="SUPFAM" id="SSF144083">
    <property type="entry name" value="Magnesium transport protein CorA, transmembrane region"/>
    <property type="match status" value="1"/>
</dbReference>
<protein>
    <submittedName>
        <fullName evidence="7">Uncharacterized protein</fullName>
    </submittedName>
</protein>
<keyword evidence="8" id="KW-1185">Reference proteome</keyword>
<evidence type="ECO:0000256" key="3">
    <source>
        <dbReference type="ARBA" id="ARBA00022989"/>
    </source>
</evidence>
<evidence type="ECO:0000313" key="8">
    <source>
        <dbReference type="Proteomes" id="UP000547976"/>
    </source>
</evidence>
<gene>
    <name evidence="7" type="ORF">FSUBG_13973</name>
</gene>
<accession>A0A8H5KKQ9</accession>
<evidence type="ECO:0000256" key="5">
    <source>
        <dbReference type="SAM" id="MobiDB-lite"/>
    </source>
</evidence>
<keyword evidence="4 6" id="KW-0472">Membrane</keyword>
<evidence type="ECO:0000313" key="7">
    <source>
        <dbReference type="EMBL" id="KAF5575008.1"/>
    </source>
</evidence>
<feature type="transmembrane region" description="Helical" evidence="6">
    <location>
        <begin position="569"/>
        <end position="592"/>
    </location>
</feature>
<keyword evidence="2 6" id="KW-0812">Transmembrane</keyword>
<evidence type="ECO:0000256" key="6">
    <source>
        <dbReference type="SAM" id="Phobius"/>
    </source>
</evidence>
<dbReference type="Pfam" id="PF01544">
    <property type="entry name" value="CorA"/>
    <property type="match status" value="1"/>
</dbReference>
<feature type="transmembrane region" description="Helical" evidence="6">
    <location>
        <begin position="536"/>
        <end position="557"/>
    </location>
</feature>
<dbReference type="PANTHER" id="PTHR46494">
    <property type="entry name" value="CORA FAMILY METAL ION TRANSPORTER (EUROFUNG)"/>
    <property type="match status" value="1"/>
</dbReference>
<dbReference type="Gene3D" id="1.20.58.340">
    <property type="entry name" value="Magnesium transport protein CorA, transmembrane region"/>
    <property type="match status" value="1"/>
</dbReference>
<dbReference type="EMBL" id="JAAOAV010000449">
    <property type="protein sequence ID" value="KAF5575008.1"/>
    <property type="molecule type" value="Genomic_DNA"/>
</dbReference>
<dbReference type="OrthoDB" id="3231000at2759"/>
<dbReference type="AlphaFoldDB" id="A0A8H5KKQ9"/>
<dbReference type="GeneID" id="59313638"/>
<sequence>MAVYTQESNSLLGSSTRKQSPEAYYDSISAYTRRKPSESIHCGLHYKDFAEFLSPGPRSTTPIASNASVQPPTSATGYPFITSLVYNKKGVTIGQPFEHTDPARLHDDLDEQQKKLHLQHPDTAQQDTATLLFMSGYPSPQWICALGAEFRVDPEFFRRHMSFCQVTDYNDQPCLPSGFLNILTLREVKLFHRENVISQDKVQQARAQSSDDVRSSHNNLQNLGDSIVRRFSPHNERTFSTEHNISCYIAKKPQGSWFNRHVCFQLDANTFKVTKLTPMALALVWMDSGREPVDNETKGTAGPPWVDSHTRLPIIQHFYKSALKYTASVPPPATTTPTASAAHGQHRPGPHPSQDRYIPANQQGTGQTNIQSNPRSAHLPNVYGLPSTTETPKTDPLGLLHDLYKYCLSGESQFINFLGQQVDESLRRASQDPEFALENLRYNKALLDDHIAYLSELECFTKAYHELSKDEIGTELHQTPATGARLTARYSILQDIASLTGRANRFSQRCLEGTAAIMNAAALLESRQAINQSEQVKLLTLLATVFIPASFVSSVFGMNFVEMDSGKSWSWAVGFGTIGAVILVSGLMSYWLEAKYKKKKEKVKMVSLLSSNVNG</sequence>
<dbReference type="Proteomes" id="UP000547976">
    <property type="component" value="Unassembled WGS sequence"/>
</dbReference>
<evidence type="ECO:0000256" key="2">
    <source>
        <dbReference type="ARBA" id="ARBA00022692"/>
    </source>
</evidence>
<feature type="region of interest" description="Disordered" evidence="5">
    <location>
        <begin position="329"/>
        <end position="377"/>
    </location>
</feature>
<name>A0A8H5KKQ9_GIBSU</name>
<dbReference type="GO" id="GO:0000287">
    <property type="term" value="F:magnesium ion binding"/>
    <property type="evidence" value="ECO:0007669"/>
    <property type="project" value="TreeGrafter"/>
</dbReference>
<organism evidence="7 8">
    <name type="scientific">Gibberella subglutinans</name>
    <name type="common">Fusarium subglutinans</name>
    <dbReference type="NCBI Taxonomy" id="42677"/>
    <lineage>
        <taxon>Eukaryota</taxon>
        <taxon>Fungi</taxon>
        <taxon>Dikarya</taxon>
        <taxon>Ascomycota</taxon>
        <taxon>Pezizomycotina</taxon>
        <taxon>Sordariomycetes</taxon>
        <taxon>Hypocreomycetidae</taxon>
        <taxon>Hypocreales</taxon>
        <taxon>Nectriaceae</taxon>
        <taxon>Fusarium</taxon>
        <taxon>Fusarium fujikuroi species complex</taxon>
    </lineage>
</organism>
<evidence type="ECO:0000256" key="1">
    <source>
        <dbReference type="ARBA" id="ARBA00004651"/>
    </source>
</evidence>
<dbReference type="InterPro" id="IPR045863">
    <property type="entry name" value="CorA_TM1_TM2"/>
</dbReference>
<dbReference type="GO" id="GO:0005886">
    <property type="term" value="C:plasma membrane"/>
    <property type="evidence" value="ECO:0007669"/>
    <property type="project" value="UniProtKB-SubCell"/>
</dbReference>